<proteinExistence type="predicted"/>
<dbReference type="GO" id="GO:0004519">
    <property type="term" value="F:endonuclease activity"/>
    <property type="evidence" value="ECO:0007669"/>
    <property type="project" value="UniProtKB-KW"/>
</dbReference>
<dbReference type="PANTHER" id="PTHR35400">
    <property type="entry name" value="SLR1083 PROTEIN"/>
    <property type="match status" value="1"/>
</dbReference>
<organism evidence="2 3">
    <name type="scientific">Cyanomargarita calcarea GSE-NOS-MK-12-04C</name>
    <dbReference type="NCBI Taxonomy" id="2839659"/>
    <lineage>
        <taxon>Bacteria</taxon>
        <taxon>Bacillati</taxon>
        <taxon>Cyanobacteriota</taxon>
        <taxon>Cyanophyceae</taxon>
        <taxon>Nostocales</taxon>
        <taxon>Cyanomargaritaceae</taxon>
        <taxon>Cyanomargarita</taxon>
    </lineage>
</organism>
<evidence type="ECO:0000313" key="3">
    <source>
        <dbReference type="Proteomes" id="UP000729701"/>
    </source>
</evidence>
<dbReference type="InterPro" id="IPR011335">
    <property type="entry name" value="Restrct_endonuc-II-like"/>
</dbReference>
<dbReference type="Gene3D" id="3.90.1570.10">
    <property type="entry name" value="tt1808, chain A"/>
    <property type="match status" value="1"/>
</dbReference>
<reference evidence="2" key="2">
    <citation type="journal article" date="2022" name="Microbiol. Resour. Announc.">
        <title>Metagenome Sequencing to Explore Phylogenomics of Terrestrial Cyanobacteria.</title>
        <authorList>
            <person name="Ward R.D."/>
            <person name="Stajich J.E."/>
            <person name="Johansen J.R."/>
            <person name="Huntemann M."/>
            <person name="Clum A."/>
            <person name="Foster B."/>
            <person name="Foster B."/>
            <person name="Roux S."/>
            <person name="Palaniappan K."/>
            <person name="Varghese N."/>
            <person name="Mukherjee S."/>
            <person name="Reddy T.B.K."/>
            <person name="Daum C."/>
            <person name="Copeland A."/>
            <person name="Chen I.A."/>
            <person name="Ivanova N.N."/>
            <person name="Kyrpides N.C."/>
            <person name="Shapiro N."/>
            <person name="Eloe-Fadrosh E.A."/>
            <person name="Pietrasiak N."/>
        </authorList>
    </citation>
    <scope>NUCLEOTIDE SEQUENCE</scope>
    <source>
        <strain evidence="2">GSE-NOS-MK-12-04C</strain>
    </source>
</reference>
<dbReference type="InterPro" id="IPR008538">
    <property type="entry name" value="Uma2"/>
</dbReference>
<reference evidence="2" key="1">
    <citation type="submission" date="2021-05" db="EMBL/GenBank/DDBJ databases">
        <authorList>
            <person name="Pietrasiak N."/>
            <person name="Ward R."/>
            <person name="Stajich J.E."/>
            <person name="Kurbessoian T."/>
        </authorList>
    </citation>
    <scope>NUCLEOTIDE SEQUENCE</scope>
    <source>
        <strain evidence="2">GSE-NOS-MK-12-04C</strain>
    </source>
</reference>
<dbReference type="Proteomes" id="UP000729701">
    <property type="component" value="Unassembled WGS sequence"/>
</dbReference>
<dbReference type="SUPFAM" id="SSF52980">
    <property type="entry name" value="Restriction endonuclease-like"/>
    <property type="match status" value="1"/>
</dbReference>
<feature type="domain" description="Putative restriction endonuclease" evidence="1">
    <location>
        <begin position="15"/>
        <end position="188"/>
    </location>
</feature>
<comment type="caution">
    <text evidence="2">The sequence shown here is derived from an EMBL/GenBank/DDBJ whole genome shotgun (WGS) entry which is preliminary data.</text>
</comment>
<gene>
    <name evidence="2" type="ORF">KME60_29765</name>
</gene>
<keyword evidence="2" id="KW-0540">Nuclease</keyword>
<dbReference type="AlphaFoldDB" id="A0A951QS62"/>
<dbReference type="Pfam" id="PF05685">
    <property type="entry name" value="Uma2"/>
    <property type="match status" value="1"/>
</dbReference>
<dbReference type="CDD" id="cd06260">
    <property type="entry name" value="DUF820-like"/>
    <property type="match status" value="1"/>
</dbReference>
<protein>
    <submittedName>
        <fullName evidence="2">Uma2 family endonuclease</fullName>
    </submittedName>
</protein>
<dbReference type="EMBL" id="JAHHGZ010000046">
    <property type="protein sequence ID" value="MBW4671499.1"/>
    <property type="molecule type" value="Genomic_DNA"/>
</dbReference>
<keyword evidence="2" id="KW-0255">Endonuclease</keyword>
<evidence type="ECO:0000259" key="1">
    <source>
        <dbReference type="Pfam" id="PF05685"/>
    </source>
</evidence>
<name>A0A951QS62_9CYAN</name>
<evidence type="ECO:0000313" key="2">
    <source>
        <dbReference type="EMBL" id="MBW4671499.1"/>
    </source>
</evidence>
<sequence>MITTPNVTPKRFTIDDYHRLIELGFLTENDPVELIRGELMQMVSKGTPHTVCNTSLIYEITILLQTQAIVRGQEPIILPPNSEPEPDLVIARNQSDRYLSGHPNPSDILLVAEVSDSTLKYDQESKLPLYAESGISDYWIFNLVTNCLEIYTKPYQDLQGNFSYASKQVFLPNTIISLPGFPDLCLDLSRVFPGYYKR</sequence>
<dbReference type="PANTHER" id="PTHR35400:SF1">
    <property type="entry name" value="SLR1083 PROTEIN"/>
    <property type="match status" value="1"/>
</dbReference>
<keyword evidence="2" id="KW-0378">Hydrolase</keyword>
<accession>A0A951QS62</accession>
<dbReference type="InterPro" id="IPR012296">
    <property type="entry name" value="Nuclease_put_TT1808"/>
</dbReference>